<sequence length="280" mass="30473">MDKLTSDDKKKLLLNAKALNVLLCALGQDEFARVSSCKSAKEAWKLLEATHEGDKDTKATKIALGTSEYENFKMKAGESVQDMNKRFNLIVNNLRHIKPECPKLKKKEELKKGKKKALKVTWDDLNLDESDSDQSQEQNVNACFMASNDEEEVKNTTWVMDSGCSRHMTGTRGWFTHLKEKSHGHVNLGDKSRKKFIGKAVMRVSLRARVSSSSMSTAASTTIVVAPLLSASTTAAAVPAARRSTTTPEAATAGAGRRAAGSAGQEGRPGVVRDALPLPI</sequence>
<feature type="domain" description="Retrovirus-related Pol polyprotein from transposon TNT 1-94-like beta-barrel" evidence="2">
    <location>
        <begin position="158"/>
        <end position="207"/>
    </location>
</feature>
<dbReference type="PANTHER" id="PTHR34676:SF8">
    <property type="entry name" value="TRANSMEMBRANE PROTEIN"/>
    <property type="match status" value="1"/>
</dbReference>
<dbReference type="AlphaFoldDB" id="A0A484L9S8"/>
<feature type="region of interest" description="Disordered" evidence="1">
    <location>
        <begin position="239"/>
        <end position="280"/>
    </location>
</feature>
<evidence type="ECO:0000259" key="2">
    <source>
        <dbReference type="Pfam" id="PF22936"/>
    </source>
</evidence>
<evidence type="ECO:0000313" key="3">
    <source>
        <dbReference type="EMBL" id="VFQ73004.1"/>
    </source>
</evidence>
<proteinExistence type="predicted"/>
<dbReference type="OrthoDB" id="1932348at2759"/>
<protein>
    <recommendedName>
        <fullName evidence="2">Retrovirus-related Pol polyprotein from transposon TNT 1-94-like beta-barrel domain-containing protein</fullName>
    </recommendedName>
</protein>
<feature type="compositionally biased region" description="Low complexity" evidence="1">
    <location>
        <begin position="239"/>
        <end position="263"/>
    </location>
</feature>
<dbReference type="InterPro" id="IPR054722">
    <property type="entry name" value="PolX-like_BBD"/>
</dbReference>
<dbReference type="PANTHER" id="PTHR34676">
    <property type="entry name" value="DUF4219 DOMAIN-CONTAINING PROTEIN-RELATED"/>
    <property type="match status" value="1"/>
</dbReference>
<accession>A0A484L9S8</accession>
<dbReference type="Pfam" id="PF14223">
    <property type="entry name" value="Retrotran_gag_2"/>
    <property type="match status" value="1"/>
</dbReference>
<dbReference type="Proteomes" id="UP000595140">
    <property type="component" value="Unassembled WGS sequence"/>
</dbReference>
<keyword evidence="4" id="KW-1185">Reference proteome</keyword>
<organism evidence="3 4">
    <name type="scientific">Cuscuta campestris</name>
    <dbReference type="NCBI Taxonomy" id="132261"/>
    <lineage>
        <taxon>Eukaryota</taxon>
        <taxon>Viridiplantae</taxon>
        <taxon>Streptophyta</taxon>
        <taxon>Embryophyta</taxon>
        <taxon>Tracheophyta</taxon>
        <taxon>Spermatophyta</taxon>
        <taxon>Magnoliopsida</taxon>
        <taxon>eudicotyledons</taxon>
        <taxon>Gunneridae</taxon>
        <taxon>Pentapetalae</taxon>
        <taxon>asterids</taxon>
        <taxon>lamiids</taxon>
        <taxon>Solanales</taxon>
        <taxon>Convolvulaceae</taxon>
        <taxon>Cuscuteae</taxon>
        <taxon>Cuscuta</taxon>
        <taxon>Cuscuta subgen. Grammica</taxon>
        <taxon>Cuscuta sect. Cleistogrammica</taxon>
    </lineage>
</organism>
<reference evidence="3 4" key="1">
    <citation type="submission" date="2018-04" db="EMBL/GenBank/DDBJ databases">
        <authorList>
            <person name="Vogel A."/>
        </authorList>
    </citation>
    <scope>NUCLEOTIDE SEQUENCE [LARGE SCALE GENOMIC DNA]</scope>
</reference>
<dbReference type="Pfam" id="PF22936">
    <property type="entry name" value="Pol_BBD"/>
    <property type="match status" value="1"/>
</dbReference>
<dbReference type="EMBL" id="OOIL02001128">
    <property type="protein sequence ID" value="VFQ73004.1"/>
    <property type="molecule type" value="Genomic_DNA"/>
</dbReference>
<gene>
    <name evidence="3" type="ORF">CCAM_LOCUS14780</name>
</gene>
<name>A0A484L9S8_9ASTE</name>
<evidence type="ECO:0000313" key="4">
    <source>
        <dbReference type="Proteomes" id="UP000595140"/>
    </source>
</evidence>
<evidence type="ECO:0000256" key="1">
    <source>
        <dbReference type="SAM" id="MobiDB-lite"/>
    </source>
</evidence>